<name>A0A066WND2_TILAU</name>
<protein>
    <recommendedName>
        <fullName evidence="2">DUF3752 domain-containing protein</fullName>
    </recommendedName>
</protein>
<dbReference type="PANTHER" id="PTHR46370:SF1">
    <property type="entry name" value="GPALPP MOTIFS-CONTAINING PROTEIN 1"/>
    <property type="match status" value="1"/>
</dbReference>
<feature type="compositionally biased region" description="Basic and acidic residues" evidence="1">
    <location>
        <begin position="185"/>
        <end position="194"/>
    </location>
</feature>
<dbReference type="AlphaFoldDB" id="A0A066WND2"/>
<dbReference type="RefSeq" id="XP_013245343.1">
    <property type="nucleotide sequence ID" value="XM_013389889.1"/>
</dbReference>
<feature type="compositionally biased region" description="Basic and acidic residues" evidence="1">
    <location>
        <begin position="82"/>
        <end position="103"/>
    </location>
</feature>
<gene>
    <name evidence="3" type="ORF">K437DRAFT_185763</name>
</gene>
<feature type="region of interest" description="Disordered" evidence="1">
    <location>
        <begin position="20"/>
        <end position="258"/>
    </location>
</feature>
<proteinExistence type="predicted"/>
<feature type="domain" description="DUF3752" evidence="2">
    <location>
        <begin position="16"/>
        <end position="153"/>
    </location>
</feature>
<evidence type="ECO:0000313" key="3">
    <source>
        <dbReference type="EMBL" id="KDN52504.1"/>
    </source>
</evidence>
<evidence type="ECO:0000256" key="1">
    <source>
        <dbReference type="SAM" id="MobiDB-lite"/>
    </source>
</evidence>
<dbReference type="PANTHER" id="PTHR46370">
    <property type="entry name" value="GPALPP MOTIFS-CONTAINING PROTEIN 1"/>
    <property type="match status" value="1"/>
</dbReference>
<organism evidence="3 4">
    <name type="scientific">Tilletiaria anomala (strain ATCC 24038 / CBS 436.72 / UBC 951)</name>
    <dbReference type="NCBI Taxonomy" id="1037660"/>
    <lineage>
        <taxon>Eukaryota</taxon>
        <taxon>Fungi</taxon>
        <taxon>Dikarya</taxon>
        <taxon>Basidiomycota</taxon>
        <taxon>Ustilaginomycotina</taxon>
        <taxon>Exobasidiomycetes</taxon>
        <taxon>Georgefischeriales</taxon>
        <taxon>Tilletiariaceae</taxon>
        <taxon>Tilletiaria</taxon>
    </lineage>
</organism>
<sequence>MLQLPKRTSVQDLVGDPLKLKSRGFSQNNRVQARSGISSATGPAQDSNLWTETPQQRTERLHREAQGSVQGAQPTLGVEASWEVKLRNSREHQRAEAIERDPSRSQTLLEIHRQKRRDEYSSQNRERQRDRSHRHSSSSSRDRDKRRVHDSNKDEQPDREKRLTKDSSHREKRGREDESDVSGKLGHEAGDEARRHKRKHRSRKDPIGDDDGEERSRKRSSRRCSKAIDYSSRKDETVSSHDRPGSSSATTVGSWDWEKAMSIGGRLVDERARKKTIQQAAGLSDRFGRGSSSFL</sequence>
<dbReference type="EMBL" id="JMSN01000009">
    <property type="protein sequence ID" value="KDN52504.1"/>
    <property type="molecule type" value="Genomic_DNA"/>
</dbReference>
<dbReference type="OMA" id="KRHTERQ"/>
<dbReference type="InterPro" id="IPR022226">
    <property type="entry name" value="DUF3752"/>
</dbReference>
<evidence type="ECO:0000259" key="2">
    <source>
        <dbReference type="Pfam" id="PF12572"/>
    </source>
</evidence>
<dbReference type="InterPro" id="IPR046331">
    <property type="entry name" value="GPAM1-like"/>
</dbReference>
<evidence type="ECO:0000313" key="4">
    <source>
        <dbReference type="Proteomes" id="UP000027361"/>
    </source>
</evidence>
<dbReference type="InParanoid" id="A0A066WND2"/>
<dbReference type="GeneID" id="25261933"/>
<accession>A0A066WND2</accession>
<feature type="compositionally biased region" description="Basic and acidic residues" evidence="1">
    <location>
        <begin position="231"/>
        <end position="244"/>
    </location>
</feature>
<feature type="compositionally biased region" description="Polar residues" evidence="1">
    <location>
        <begin position="24"/>
        <end position="56"/>
    </location>
</feature>
<dbReference type="Pfam" id="PF12572">
    <property type="entry name" value="DUF3752"/>
    <property type="match status" value="1"/>
</dbReference>
<feature type="compositionally biased region" description="Basic and acidic residues" evidence="1">
    <location>
        <begin position="110"/>
        <end position="129"/>
    </location>
</feature>
<dbReference type="Proteomes" id="UP000027361">
    <property type="component" value="Unassembled WGS sequence"/>
</dbReference>
<feature type="compositionally biased region" description="Basic and acidic residues" evidence="1">
    <location>
        <begin position="140"/>
        <end position="176"/>
    </location>
</feature>
<reference evidence="3 4" key="1">
    <citation type="submission" date="2014-05" db="EMBL/GenBank/DDBJ databases">
        <title>Draft genome sequence of a rare smut relative, Tilletiaria anomala UBC 951.</title>
        <authorList>
            <consortium name="DOE Joint Genome Institute"/>
            <person name="Toome M."/>
            <person name="Kuo A."/>
            <person name="Henrissat B."/>
            <person name="Lipzen A."/>
            <person name="Tritt A."/>
            <person name="Yoshinaga Y."/>
            <person name="Zane M."/>
            <person name="Barry K."/>
            <person name="Grigoriev I.V."/>
            <person name="Spatafora J.W."/>
            <person name="Aimea M.C."/>
        </authorList>
    </citation>
    <scope>NUCLEOTIDE SEQUENCE [LARGE SCALE GENOMIC DNA]</scope>
    <source>
        <strain evidence="3 4">UBC 951</strain>
    </source>
</reference>
<keyword evidence="4" id="KW-1185">Reference proteome</keyword>
<comment type="caution">
    <text evidence="3">The sequence shown here is derived from an EMBL/GenBank/DDBJ whole genome shotgun (WGS) entry which is preliminary data.</text>
</comment>
<dbReference type="HOGENOM" id="CLU_047163_0_0_1"/>
<dbReference type="OrthoDB" id="73491at2759"/>